<accession>A0A9Q1E8M1</accession>
<evidence type="ECO:0000313" key="3">
    <source>
        <dbReference type="Proteomes" id="UP001152622"/>
    </source>
</evidence>
<reference evidence="2" key="1">
    <citation type="journal article" date="2023" name="Science">
        <title>Genome structures resolve the early diversification of teleost fishes.</title>
        <authorList>
            <person name="Parey E."/>
            <person name="Louis A."/>
            <person name="Montfort J."/>
            <person name="Bouchez O."/>
            <person name="Roques C."/>
            <person name="Iampietro C."/>
            <person name="Lluch J."/>
            <person name="Castinel A."/>
            <person name="Donnadieu C."/>
            <person name="Desvignes T."/>
            <person name="Floi Bucao C."/>
            <person name="Jouanno E."/>
            <person name="Wen M."/>
            <person name="Mejri S."/>
            <person name="Dirks R."/>
            <person name="Jansen H."/>
            <person name="Henkel C."/>
            <person name="Chen W.J."/>
            <person name="Zahm M."/>
            <person name="Cabau C."/>
            <person name="Klopp C."/>
            <person name="Thompson A.W."/>
            <person name="Robinson-Rechavi M."/>
            <person name="Braasch I."/>
            <person name="Lecointre G."/>
            <person name="Bobe J."/>
            <person name="Postlethwait J.H."/>
            <person name="Berthelot C."/>
            <person name="Roest Crollius H."/>
            <person name="Guiguen Y."/>
        </authorList>
    </citation>
    <scope>NUCLEOTIDE SEQUENCE</scope>
    <source>
        <strain evidence="2">WJC10195</strain>
    </source>
</reference>
<feature type="region of interest" description="Disordered" evidence="1">
    <location>
        <begin position="140"/>
        <end position="161"/>
    </location>
</feature>
<organism evidence="2 3">
    <name type="scientific">Synaphobranchus kaupii</name>
    <name type="common">Kaup's arrowtooth eel</name>
    <dbReference type="NCBI Taxonomy" id="118154"/>
    <lineage>
        <taxon>Eukaryota</taxon>
        <taxon>Metazoa</taxon>
        <taxon>Chordata</taxon>
        <taxon>Craniata</taxon>
        <taxon>Vertebrata</taxon>
        <taxon>Euteleostomi</taxon>
        <taxon>Actinopterygii</taxon>
        <taxon>Neopterygii</taxon>
        <taxon>Teleostei</taxon>
        <taxon>Anguilliformes</taxon>
        <taxon>Synaphobranchidae</taxon>
        <taxon>Synaphobranchus</taxon>
    </lineage>
</organism>
<protein>
    <submittedName>
        <fullName evidence="2">Uncharacterized protein</fullName>
    </submittedName>
</protein>
<dbReference type="AlphaFoldDB" id="A0A9Q1E8M1"/>
<dbReference type="Proteomes" id="UP001152622">
    <property type="component" value="Chromosome 21"/>
</dbReference>
<evidence type="ECO:0000256" key="1">
    <source>
        <dbReference type="SAM" id="MobiDB-lite"/>
    </source>
</evidence>
<comment type="caution">
    <text evidence="2">The sequence shown here is derived from an EMBL/GenBank/DDBJ whole genome shotgun (WGS) entry which is preliminary data.</text>
</comment>
<evidence type="ECO:0000313" key="2">
    <source>
        <dbReference type="EMBL" id="KAJ8334162.1"/>
    </source>
</evidence>
<proteinExistence type="predicted"/>
<name>A0A9Q1E8M1_SYNKA</name>
<gene>
    <name evidence="2" type="ORF">SKAU_G00398010</name>
</gene>
<dbReference type="EMBL" id="JAINUF010000021">
    <property type="protein sequence ID" value="KAJ8334162.1"/>
    <property type="molecule type" value="Genomic_DNA"/>
</dbReference>
<keyword evidence="3" id="KW-1185">Reference proteome</keyword>
<sequence length="161" mass="17223">MLGNVSYLSAFDRDLLTETPLQGDLIADVPSLTCPFSEAAHVKRLRPRYVLRRCAALATRHTQTVTGIISAVADKRTCKGLGFGKHVLSYGSEVPATHGAVTIAIPSITASEETMAVEGEEGVGLMQSMPRTSTPYLHEVPPFQGLSDDGGYGRAHSSKDH</sequence>